<dbReference type="SUPFAM" id="SSF48498">
    <property type="entry name" value="Tetracyclin repressor-like, C-terminal domain"/>
    <property type="match status" value="1"/>
</dbReference>
<gene>
    <name evidence="6" type="ORF">NAG76_12045</name>
</gene>
<organism evidence="6 7">
    <name type="scientific">Candidatus Pristimantibacillus lignocellulolyticus</name>
    <dbReference type="NCBI Taxonomy" id="2994561"/>
    <lineage>
        <taxon>Bacteria</taxon>
        <taxon>Bacillati</taxon>
        <taxon>Bacillota</taxon>
        <taxon>Bacilli</taxon>
        <taxon>Bacillales</taxon>
        <taxon>Paenibacillaceae</taxon>
        <taxon>Candidatus Pristimantibacillus</taxon>
    </lineage>
</organism>
<feature type="DNA-binding region" description="H-T-H motif" evidence="4">
    <location>
        <begin position="34"/>
        <end position="53"/>
    </location>
</feature>
<evidence type="ECO:0000256" key="4">
    <source>
        <dbReference type="PROSITE-ProRule" id="PRU00335"/>
    </source>
</evidence>
<evidence type="ECO:0000256" key="1">
    <source>
        <dbReference type="ARBA" id="ARBA00023015"/>
    </source>
</evidence>
<dbReference type="PRINTS" id="PR00455">
    <property type="entry name" value="HTHTETR"/>
</dbReference>
<feature type="domain" description="HTH tetR-type" evidence="5">
    <location>
        <begin position="11"/>
        <end position="71"/>
    </location>
</feature>
<evidence type="ECO:0000256" key="2">
    <source>
        <dbReference type="ARBA" id="ARBA00023125"/>
    </source>
</evidence>
<name>A0A9J6Z9C2_9BACL</name>
<sequence length="211" mass="24069">MTEGLREKNKNARYQSIVSTAEQLFVERGFDSVQMQDIADAEKIGIATLFRYFTKKDSLIVAVAIQNLERKIPVFQQIASSPKTAYERLEDVLDYVLGNQTQSNLKSTRFREAFESYASFSKEPLPNIQDYIESQRQVSVMLDPIIEDGQRDGSLRQDIPIRESIMTVINAYGIFGNNIALKSAISYLDNIQPNIQQKLLKEMLLSYVRAT</sequence>
<dbReference type="InterPro" id="IPR036271">
    <property type="entry name" value="Tet_transcr_reg_TetR-rel_C_sf"/>
</dbReference>
<keyword evidence="3" id="KW-0804">Transcription</keyword>
<dbReference type="AlphaFoldDB" id="A0A9J6Z9C2"/>
<evidence type="ECO:0000313" key="7">
    <source>
        <dbReference type="Proteomes" id="UP001056756"/>
    </source>
</evidence>
<evidence type="ECO:0000313" key="6">
    <source>
        <dbReference type="EMBL" id="URN92627.1"/>
    </source>
</evidence>
<dbReference type="KEGG" id="plig:NAG76_12045"/>
<protein>
    <submittedName>
        <fullName evidence="6">TetR/AcrR family transcriptional regulator</fullName>
    </submittedName>
</protein>
<dbReference type="GO" id="GO:0000976">
    <property type="term" value="F:transcription cis-regulatory region binding"/>
    <property type="evidence" value="ECO:0007669"/>
    <property type="project" value="TreeGrafter"/>
</dbReference>
<dbReference type="Proteomes" id="UP001056756">
    <property type="component" value="Chromosome"/>
</dbReference>
<evidence type="ECO:0000256" key="3">
    <source>
        <dbReference type="ARBA" id="ARBA00023163"/>
    </source>
</evidence>
<accession>A0A9J6Z9C2</accession>
<keyword evidence="2 4" id="KW-0238">DNA-binding</keyword>
<dbReference type="PANTHER" id="PTHR30055">
    <property type="entry name" value="HTH-TYPE TRANSCRIPTIONAL REGULATOR RUTR"/>
    <property type="match status" value="1"/>
</dbReference>
<dbReference type="EMBL" id="CP097899">
    <property type="protein sequence ID" value="URN92627.1"/>
    <property type="molecule type" value="Genomic_DNA"/>
</dbReference>
<reference evidence="6" key="1">
    <citation type="submission" date="2022-05" db="EMBL/GenBank/DDBJ databases">
        <title>Novel bacterial taxa in a minimal lignocellulolytic consortium and its capacity to transform plastics disclosed by genome-resolved metagenomics.</title>
        <authorList>
            <person name="Rodriguez C.A.D."/>
            <person name="Diaz-Garcia L."/>
            <person name="Herrera K."/>
            <person name="Tarazona N.A."/>
            <person name="Sproer C."/>
            <person name="Overmann J."/>
            <person name="Jimenez D.J."/>
        </authorList>
    </citation>
    <scope>NUCLEOTIDE SEQUENCE</scope>
    <source>
        <strain evidence="6">MAG5</strain>
    </source>
</reference>
<dbReference type="Pfam" id="PF00440">
    <property type="entry name" value="TetR_N"/>
    <property type="match status" value="1"/>
</dbReference>
<keyword evidence="1" id="KW-0805">Transcription regulation</keyword>
<dbReference type="Gene3D" id="1.10.357.10">
    <property type="entry name" value="Tetracycline Repressor, domain 2"/>
    <property type="match status" value="1"/>
</dbReference>
<dbReference type="InterPro" id="IPR050109">
    <property type="entry name" value="HTH-type_TetR-like_transc_reg"/>
</dbReference>
<dbReference type="SUPFAM" id="SSF46689">
    <property type="entry name" value="Homeodomain-like"/>
    <property type="match status" value="1"/>
</dbReference>
<evidence type="ECO:0000259" key="5">
    <source>
        <dbReference type="PROSITE" id="PS50977"/>
    </source>
</evidence>
<dbReference type="PANTHER" id="PTHR30055:SF234">
    <property type="entry name" value="HTH-TYPE TRANSCRIPTIONAL REGULATOR BETI"/>
    <property type="match status" value="1"/>
</dbReference>
<dbReference type="InterPro" id="IPR009057">
    <property type="entry name" value="Homeodomain-like_sf"/>
</dbReference>
<dbReference type="InterPro" id="IPR001647">
    <property type="entry name" value="HTH_TetR"/>
</dbReference>
<proteinExistence type="predicted"/>
<dbReference type="GO" id="GO:0003700">
    <property type="term" value="F:DNA-binding transcription factor activity"/>
    <property type="evidence" value="ECO:0007669"/>
    <property type="project" value="TreeGrafter"/>
</dbReference>
<dbReference type="PROSITE" id="PS50977">
    <property type="entry name" value="HTH_TETR_2"/>
    <property type="match status" value="1"/>
</dbReference>